<dbReference type="CDD" id="cd00090">
    <property type="entry name" value="HTH_ARSR"/>
    <property type="match status" value="1"/>
</dbReference>
<dbReference type="CDD" id="cd00158">
    <property type="entry name" value="RHOD"/>
    <property type="match status" value="1"/>
</dbReference>
<dbReference type="GO" id="GO:0003700">
    <property type="term" value="F:DNA-binding transcription factor activity"/>
    <property type="evidence" value="ECO:0007669"/>
    <property type="project" value="InterPro"/>
</dbReference>
<name>A0A327VKI8_9BACT</name>
<dbReference type="NCBIfam" id="NF033788">
    <property type="entry name" value="HTH_metalloreg"/>
    <property type="match status" value="1"/>
</dbReference>
<evidence type="ECO:0000313" key="6">
    <source>
        <dbReference type="EMBL" id="RAJ73715.1"/>
    </source>
</evidence>
<evidence type="ECO:0000256" key="1">
    <source>
        <dbReference type="ARBA" id="ARBA00023015"/>
    </source>
</evidence>
<dbReference type="InterPro" id="IPR051011">
    <property type="entry name" value="Metal_resp_trans_reg"/>
</dbReference>
<dbReference type="SUPFAM" id="SSF46785">
    <property type="entry name" value="Winged helix' DNA-binding domain"/>
    <property type="match status" value="1"/>
</dbReference>
<dbReference type="InterPro" id="IPR036388">
    <property type="entry name" value="WH-like_DNA-bd_sf"/>
</dbReference>
<dbReference type="GO" id="GO:0016740">
    <property type="term" value="F:transferase activity"/>
    <property type="evidence" value="ECO:0007669"/>
    <property type="project" value="UniProtKB-KW"/>
</dbReference>
<keyword evidence="3" id="KW-0804">Transcription</keyword>
<evidence type="ECO:0000259" key="4">
    <source>
        <dbReference type="PROSITE" id="PS50206"/>
    </source>
</evidence>
<feature type="domain" description="HTH arsR-type" evidence="5">
    <location>
        <begin position="6"/>
        <end position="100"/>
    </location>
</feature>
<dbReference type="SMART" id="SM00450">
    <property type="entry name" value="RHOD"/>
    <property type="match status" value="1"/>
</dbReference>
<dbReference type="PROSITE" id="PS50987">
    <property type="entry name" value="HTH_ARSR_2"/>
    <property type="match status" value="1"/>
</dbReference>
<reference evidence="6 7" key="1">
    <citation type="submission" date="2018-06" db="EMBL/GenBank/DDBJ databases">
        <title>Genomic Encyclopedia of Archaeal and Bacterial Type Strains, Phase II (KMG-II): from individual species to whole genera.</title>
        <authorList>
            <person name="Goeker M."/>
        </authorList>
    </citation>
    <scope>NUCLEOTIDE SEQUENCE [LARGE SCALE GENOMIC DNA]</scope>
    <source>
        <strain evidence="6 7">DSM 29821</strain>
    </source>
</reference>
<evidence type="ECO:0000259" key="5">
    <source>
        <dbReference type="PROSITE" id="PS50987"/>
    </source>
</evidence>
<dbReference type="InterPro" id="IPR036390">
    <property type="entry name" value="WH_DNA-bd_sf"/>
</dbReference>
<dbReference type="PRINTS" id="PR00778">
    <property type="entry name" value="HTHARSR"/>
</dbReference>
<accession>A0A327VKI8</accession>
<dbReference type="SUPFAM" id="SSF52821">
    <property type="entry name" value="Rhodanese/Cell cycle control phosphatase"/>
    <property type="match status" value="1"/>
</dbReference>
<dbReference type="Gene3D" id="3.40.250.10">
    <property type="entry name" value="Rhodanese-like domain"/>
    <property type="match status" value="1"/>
</dbReference>
<evidence type="ECO:0000256" key="3">
    <source>
        <dbReference type="ARBA" id="ARBA00023163"/>
    </source>
</evidence>
<dbReference type="Gene3D" id="1.10.10.10">
    <property type="entry name" value="Winged helix-like DNA-binding domain superfamily/Winged helix DNA-binding domain"/>
    <property type="match status" value="1"/>
</dbReference>
<dbReference type="Pfam" id="PF01022">
    <property type="entry name" value="HTH_5"/>
    <property type="match status" value="1"/>
</dbReference>
<feature type="domain" description="Rhodanese" evidence="4">
    <location>
        <begin position="130"/>
        <end position="219"/>
    </location>
</feature>
<dbReference type="PROSITE" id="PS50206">
    <property type="entry name" value="RHODANESE_3"/>
    <property type="match status" value="1"/>
</dbReference>
<dbReference type="InterPro" id="IPR011991">
    <property type="entry name" value="ArsR-like_HTH"/>
</dbReference>
<comment type="caution">
    <text evidence="6">The sequence shown here is derived from an EMBL/GenBank/DDBJ whole genome shotgun (WGS) entry which is preliminary data.</text>
</comment>
<dbReference type="InterPro" id="IPR001845">
    <property type="entry name" value="HTH_ArsR_DNA-bd_dom"/>
</dbReference>
<dbReference type="OrthoDB" id="9808735at2"/>
<evidence type="ECO:0000313" key="7">
    <source>
        <dbReference type="Proteomes" id="UP000249819"/>
    </source>
</evidence>
<keyword evidence="2" id="KW-0238">DNA-binding</keyword>
<gene>
    <name evidence="6" type="ORF">CLV59_11256</name>
</gene>
<keyword evidence="1" id="KW-0805">Transcription regulation</keyword>
<dbReference type="EMBL" id="QLMA01000012">
    <property type="protein sequence ID" value="RAJ73715.1"/>
    <property type="molecule type" value="Genomic_DNA"/>
</dbReference>
<dbReference type="GO" id="GO:0003677">
    <property type="term" value="F:DNA binding"/>
    <property type="evidence" value="ECO:0007669"/>
    <property type="project" value="UniProtKB-KW"/>
</dbReference>
<proteinExistence type="predicted"/>
<dbReference type="AlphaFoldDB" id="A0A327VKI8"/>
<dbReference type="InterPro" id="IPR001763">
    <property type="entry name" value="Rhodanese-like_dom"/>
</dbReference>
<sequence length="222" mass="25151">MNKRDFKDKVYGALSRVTKALSNPHRLEIIDLLAQGPFSVEEIANNTGMSVANASQHLQTLKQARLVRITRNGNFIHYSLAGENVFHAWAALRELGMEYNTDVEKVVTDFRKGHGEIAAVDASALARMLEKNEVILLDVRPEEEYRRGHIHRAISAPVEKLQEQLKHLSKDKMIVAYCRGPFCVYADEAVALLKKKGFHAMRMNEGYPDWALRGLPIEHTTM</sequence>
<dbReference type="PANTHER" id="PTHR43132">
    <property type="entry name" value="ARSENICAL RESISTANCE OPERON REPRESSOR ARSR-RELATED"/>
    <property type="match status" value="1"/>
</dbReference>
<organism evidence="6 7">
    <name type="scientific">Chitinophaga dinghuensis</name>
    <dbReference type="NCBI Taxonomy" id="1539050"/>
    <lineage>
        <taxon>Bacteria</taxon>
        <taxon>Pseudomonadati</taxon>
        <taxon>Bacteroidota</taxon>
        <taxon>Chitinophagia</taxon>
        <taxon>Chitinophagales</taxon>
        <taxon>Chitinophagaceae</taxon>
        <taxon>Chitinophaga</taxon>
    </lineage>
</organism>
<protein>
    <submittedName>
        <fullName evidence="6">Rhodanese-related sulfurtransferase</fullName>
    </submittedName>
</protein>
<dbReference type="InterPro" id="IPR036873">
    <property type="entry name" value="Rhodanese-like_dom_sf"/>
</dbReference>
<keyword evidence="7" id="KW-1185">Reference proteome</keyword>
<dbReference type="PANTHER" id="PTHR43132:SF8">
    <property type="entry name" value="HTH-TYPE TRANSCRIPTIONAL REGULATOR KMTR"/>
    <property type="match status" value="1"/>
</dbReference>
<dbReference type="Proteomes" id="UP000249819">
    <property type="component" value="Unassembled WGS sequence"/>
</dbReference>
<dbReference type="RefSeq" id="WP_111595351.1">
    <property type="nucleotide sequence ID" value="NZ_QLMA01000012.1"/>
</dbReference>
<evidence type="ECO:0000256" key="2">
    <source>
        <dbReference type="ARBA" id="ARBA00023125"/>
    </source>
</evidence>
<keyword evidence="6" id="KW-0808">Transferase</keyword>
<dbReference type="SMART" id="SM00418">
    <property type="entry name" value="HTH_ARSR"/>
    <property type="match status" value="1"/>
</dbReference>
<dbReference type="Pfam" id="PF00581">
    <property type="entry name" value="Rhodanese"/>
    <property type="match status" value="1"/>
</dbReference>